<dbReference type="InterPro" id="IPR015919">
    <property type="entry name" value="Cadherin-like_sf"/>
</dbReference>
<evidence type="ECO:0000313" key="4">
    <source>
        <dbReference type="EMBL" id="GLQ33341.1"/>
    </source>
</evidence>
<feature type="domain" description="Cadherin" evidence="3">
    <location>
        <begin position="982"/>
        <end position="1115"/>
    </location>
</feature>
<reference evidence="4" key="2">
    <citation type="submission" date="2023-01" db="EMBL/GenBank/DDBJ databases">
        <title>Draft genome sequence of Litoribrevibacter albus strain NBRC 110071.</title>
        <authorList>
            <person name="Sun Q."/>
            <person name="Mori K."/>
        </authorList>
    </citation>
    <scope>NUCLEOTIDE SEQUENCE</scope>
    <source>
        <strain evidence="4">NBRC 110071</strain>
    </source>
</reference>
<protein>
    <recommendedName>
        <fullName evidence="3">Cadherin domain-containing protein</fullName>
    </recommendedName>
</protein>
<dbReference type="InterPro" id="IPR013783">
    <property type="entry name" value="Ig-like_fold"/>
</dbReference>
<gene>
    <name evidence="4" type="ORF">GCM10007876_38210</name>
</gene>
<dbReference type="GO" id="GO:0007156">
    <property type="term" value="P:homophilic cell adhesion via plasma membrane adhesion molecules"/>
    <property type="evidence" value="ECO:0007669"/>
    <property type="project" value="InterPro"/>
</dbReference>
<comment type="caution">
    <text evidence="4">The sequence shown here is derived from an EMBL/GenBank/DDBJ whole genome shotgun (WGS) entry which is preliminary data.</text>
</comment>
<dbReference type="Gene3D" id="2.60.40.10">
    <property type="entry name" value="Immunoglobulins"/>
    <property type="match status" value="11"/>
</dbReference>
<keyword evidence="1 2" id="KW-0732">Signal</keyword>
<feature type="chain" id="PRO_5041434815" description="Cadherin domain-containing protein" evidence="2">
    <location>
        <begin position="25"/>
        <end position="2072"/>
    </location>
</feature>
<accession>A0AA37WA77</accession>
<feature type="domain" description="Cadherin" evidence="3">
    <location>
        <begin position="448"/>
        <end position="567"/>
    </location>
</feature>
<evidence type="ECO:0000259" key="3">
    <source>
        <dbReference type="PROSITE" id="PS50268"/>
    </source>
</evidence>
<dbReference type="SUPFAM" id="SSF49313">
    <property type="entry name" value="Cadherin-like"/>
    <property type="match status" value="12"/>
</dbReference>
<dbReference type="InterPro" id="IPR003343">
    <property type="entry name" value="Big_2"/>
</dbReference>
<reference evidence="4" key="1">
    <citation type="journal article" date="2014" name="Int. J. Syst. Evol. Microbiol.">
        <title>Complete genome sequence of Corynebacterium casei LMG S-19264T (=DSM 44701T), isolated from a smear-ripened cheese.</title>
        <authorList>
            <consortium name="US DOE Joint Genome Institute (JGI-PGF)"/>
            <person name="Walter F."/>
            <person name="Albersmeier A."/>
            <person name="Kalinowski J."/>
            <person name="Ruckert C."/>
        </authorList>
    </citation>
    <scope>NUCLEOTIDE SEQUENCE</scope>
    <source>
        <strain evidence="4">NBRC 110071</strain>
    </source>
</reference>
<dbReference type="Pfam" id="PF05345">
    <property type="entry name" value="He_PIG"/>
    <property type="match status" value="12"/>
</dbReference>
<sequence length="2072" mass="212135">MKTLVHSLLRSAPLLVLMSPQAQAVVTYNGTDGVQANIFNSNSVQVCTGCHNSALVGAVARSSAPDGVNFDNYAEATATVSDLDFSGVIDGNDANHVRASFRVNAGTMPPNGALNTTEKSLIAQWVSDGGLENAAPAATTSAASSVSKYQATFNGSVYENGADTTVTFAYGTSSMSLTSNKAATSPSGTGGGISAGAVSATQTSLNCGTTYYFRLEATNSVGSNNGSTLNFTTSACNVAPTITSTAGTTATEDQQYSYQLTITDPDDSNNGTDLSFSLTNEPTGMTVSTTGLITWTPTEGVTSSGAVTVTVADGGEDGASSDSEIFTVSVTAVNDSPSITSTAGTTATEDQQYSYQLTVSDPDDSNNGTDLSFSLTNEPSGMVVSTTGLVTWTPTEGVSSSGAVTVTVADGGEDGATSDSEIFTVSVTAVNDSPAITSTAGTTATEDIAYSYQVTVSDPDDSNNGTDLSFSLTNQPTGMTVSSTGLITWTATEGVSSSGQVTVTVADGGEDGATSDSEQFTVLVTAVNDSPSITSTASTTATEDQQYSYQITVSDPDDSNNGTDITFALSNEPSGMTVSSTGLVTWTPANGVTSSGQVTVTVADGGEDGATSATENWTVTVTAVNDPPTITSTAGTTATEDIQYSYQVVVSDPDDSNNGTDIGFVLTNAPTGMAVSSTGLITWTPTEGVSTSGQVTLTVSDGGEDGAASDTEQFTVSVTAVNDSPTITSAASTSAIEAELYSYQVTVSDPDDSNNGIDLSFALSNEPAGMTVSATGLVTWTPTNGVLSSGLVTVTVSDGGEDGATSDTQDWTITVDAVNDPPVITSTAGTTATEDIEYSYQVVVSDPDDSNNGTDISFSLTNAPTGMAVSSTGLVTWTPTEGISTSGQVTLTVADGGESGALPDTELFTISVTSVNDSPTITSAASTSAVEDQAYSYQVVVSDPDDSNNGTDISFALSNEPSGMAISSTGLITWTPTNGVTSSGQVTVTVTDGGEDGATSATQSWTISVDAVNDPPTITSTAGTSATEDIEYSYQVTVDDPDDSNNGTDISFSLSNAPTGMVVSSTGLISWTPTEGVSTSGQVTLTVSDGGENSAQPATELFTISVTAVNDAPVFSSTAVTTATEDILYQYDANASDEDGDSLTFSLVTAPTDMTIDAQTGVISWTPLEGVTSANVAVAVSDGTEQVAQSFAITVTAVNDAPTITSTEVTTATEDEAYQYQITATDPEDDSLTFTLTSGPDGMTITNTGLISWTPQNGVSSGSVALEVSDGSLTDSQSFTVSVTAVNDPVSVTPPAAQALVELSAWQLQLVVSDVDDSNDGTGITFSLLSAPTGLTVSSTGLLSWLPGQNTAGSYTLMVSVADGLEDGATAAQVSIALTVDLLDGDGDTVADYVDNCPTTANTDQLDTDSDTLGNACDLDDDGDGLPDAIEEQFGLNPLDPADASLDLDGDSLTNLEEYTACALLQDEQCASLNVDSVAPVISFDSPVTFDAEAYLTTVSLTASATDGNDGVVDTTITHVDDEIMISVDGTASLRPGVHQVTWQAIDQAGNRTSAIQEVRVRPALVFGGSSVTGEGATLSIPLSLDGDAIAYPVTVTLSASGSASGEDYALASSDIIIDDTDGSERNSATVELTILSDQLLESDESIVLSVASVSDGAYLGDVNEYEVLIVDRNVAPQLDVTLTQSDNISRRVYQDAGTVTLSAAASDANDDNLTLTWHLDAIADALSNDVLPSASDAALTSASELQETQSFDPQQLDANQTYEISVVVSDGVLSTETSVSFLVEAEQPTLLAIRDSDGDGIDDLTEGLTDSDGDGVADYQDAVNDVTRLSATTLGSETTDFIEVEAGLQMTIGATALANNQGGAFVRSDDLTDENGNVISDGDFSVVGGLYDFEVKGLTEANRVARLVIPLTQSVPAIASYRKFADGEWYEFVETSTDFIESASRVNGYCPPPGNEQYQSGLLRFADCLQLNISDGGPNDADGEVNGVIVDPSGVATVSSEASGESLSAPKGQPSGSGGSFGFWAILGLLALLIGKGWMRLSPARVHSYAHIRCTDKNKFGKESGIDVYPS</sequence>
<dbReference type="SUPFAM" id="SSF103647">
    <property type="entry name" value="TSP type-3 repeat"/>
    <property type="match status" value="1"/>
</dbReference>
<feature type="signal peptide" evidence="2">
    <location>
        <begin position="1"/>
        <end position="24"/>
    </location>
</feature>
<evidence type="ECO:0000256" key="1">
    <source>
        <dbReference type="ARBA" id="ARBA00022729"/>
    </source>
</evidence>
<dbReference type="InterPro" id="IPR002126">
    <property type="entry name" value="Cadherin-like_dom"/>
</dbReference>
<keyword evidence="5" id="KW-1185">Reference proteome</keyword>
<feature type="domain" description="Cadherin" evidence="3">
    <location>
        <begin position="303"/>
        <end position="436"/>
    </location>
</feature>
<organism evidence="4 5">
    <name type="scientific">Litoribrevibacter albus</name>
    <dbReference type="NCBI Taxonomy" id="1473156"/>
    <lineage>
        <taxon>Bacteria</taxon>
        <taxon>Pseudomonadati</taxon>
        <taxon>Pseudomonadota</taxon>
        <taxon>Gammaproteobacteria</taxon>
        <taxon>Oceanospirillales</taxon>
        <taxon>Oceanospirillaceae</taxon>
        <taxon>Litoribrevibacter</taxon>
    </lineage>
</organism>
<name>A0AA37WA77_9GAMM</name>
<dbReference type="SMART" id="SM00635">
    <property type="entry name" value="BID_2"/>
    <property type="match status" value="6"/>
</dbReference>
<dbReference type="Gene3D" id="4.10.1080.10">
    <property type="entry name" value="TSP type-3 repeat"/>
    <property type="match status" value="1"/>
</dbReference>
<proteinExistence type="predicted"/>
<dbReference type="InterPro" id="IPR038081">
    <property type="entry name" value="CalX-like_sf"/>
</dbReference>
<dbReference type="GO" id="GO:0016020">
    <property type="term" value="C:membrane"/>
    <property type="evidence" value="ECO:0007669"/>
    <property type="project" value="InterPro"/>
</dbReference>
<dbReference type="GO" id="GO:0005509">
    <property type="term" value="F:calcium ion binding"/>
    <property type="evidence" value="ECO:0007669"/>
    <property type="project" value="InterPro"/>
</dbReference>
<dbReference type="InterPro" id="IPR003367">
    <property type="entry name" value="Thrombospondin_3-like_rpt"/>
</dbReference>
<dbReference type="RefSeq" id="WP_284383728.1">
    <property type="nucleotide sequence ID" value="NZ_BSNM01000026.1"/>
</dbReference>
<dbReference type="SUPFAM" id="SSF141072">
    <property type="entry name" value="CalX-like"/>
    <property type="match status" value="1"/>
</dbReference>
<dbReference type="Gene3D" id="2.60.40.2030">
    <property type="match status" value="1"/>
</dbReference>
<evidence type="ECO:0000313" key="5">
    <source>
        <dbReference type="Proteomes" id="UP001161389"/>
    </source>
</evidence>
<dbReference type="Proteomes" id="UP001161389">
    <property type="component" value="Unassembled WGS sequence"/>
</dbReference>
<dbReference type="InterPro" id="IPR006644">
    <property type="entry name" value="Cadg"/>
</dbReference>
<dbReference type="InterPro" id="IPR028974">
    <property type="entry name" value="TSP_type-3_rpt"/>
</dbReference>
<dbReference type="PROSITE" id="PS50268">
    <property type="entry name" value="CADHERIN_2"/>
    <property type="match status" value="3"/>
</dbReference>
<dbReference type="SMART" id="SM00736">
    <property type="entry name" value="CADG"/>
    <property type="match status" value="4"/>
</dbReference>
<dbReference type="Pfam" id="PF02412">
    <property type="entry name" value="TSP_3"/>
    <property type="match status" value="2"/>
</dbReference>
<dbReference type="EMBL" id="BSNM01000026">
    <property type="protein sequence ID" value="GLQ33341.1"/>
    <property type="molecule type" value="Genomic_DNA"/>
</dbReference>
<evidence type="ECO:0000256" key="2">
    <source>
        <dbReference type="SAM" id="SignalP"/>
    </source>
</evidence>